<dbReference type="EMBL" id="OE844750">
    <property type="protein sequence ID" value="CAD7606118.1"/>
    <property type="molecule type" value="Genomic_DNA"/>
</dbReference>
<keyword evidence="1" id="KW-0175">Coiled coil</keyword>
<evidence type="ECO:0000256" key="2">
    <source>
        <dbReference type="SAM" id="MobiDB-lite"/>
    </source>
</evidence>
<gene>
    <name evidence="3" type="ORF">TGEB3V08_LOCUS9732</name>
</gene>
<name>A0A7R9K885_TIMGE</name>
<protein>
    <submittedName>
        <fullName evidence="3">Uncharacterized protein</fullName>
    </submittedName>
</protein>
<evidence type="ECO:0000256" key="1">
    <source>
        <dbReference type="SAM" id="Coils"/>
    </source>
</evidence>
<accession>A0A7R9K885</accession>
<feature type="region of interest" description="Disordered" evidence="2">
    <location>
        <begin position="107"/>
        <end position="159"/>
    </location>
</feature>
<feature type="compositionally biased region" description="Polar residues" evidence="2">
    <location>
        <begin position="68"/>
        <end position="85"/>
    </location>
</feature>
<proteinExistence type="predicted"/>
<reference evidence="3" key="1">
    <citation type="submission" date="2020-11" db="EMBL/GenBank/DDBJ databases">
        <authorList>
            <person name="Tran Van P."/>
        </authorList>
    </citation>
    <scope>NUCLEOTIDE SEQUENCE</scope>
</reference>
<sequence length="278" mass="31258">MKTGEGETFKTFPSDDDLAAQVSSIQPWLNEEINIPWDSDYRHQQDAAAVFAVNHHENTTSTSTSSSPHNPVSVQTPQPSTSIQTLPSYTYTPLISIPSIPGPSTTPEDFLIIPYSPSPSPSSSPPFQSSHHVPESMQHSSCENPLAAPTLSTSTPCSSRAPKVLRRAARSRLSSANRLVEAEFVLRSKKYKEELKQMWEAHEKNMEKEDLLHAACAKREERLLEHQEQLHLIRLERELLILEREGYITEQARLALRAAEIEVERKELELARKKSQGD</sequence>
<evidence type="ECO:0000313" key="3">
    <source>
        <dbReference type="EMBL" id="CAD7606118.1"/>
    </source>
</evidence>
<organism evidence="3">
    <name type="scientific">Timema genevievae</name>
    <name type="common">Walking stick</name>
    <dbReference type="NCBI Taxonomy" id="629358"/>
    <lineage>
        <taxon>Eukaryota</taxon>
        <taxon>Metazoa</taxon>
        <taxon>Ecdysozoa</taxon>
        <taxon>Arthropoda</taxon>
        <taxon>Hexapoda</taxon>
        <taxon>Insecta</taxon>
        <taxon>Pterygota</taxon>
        <taxon>Neoptera</taxon>
        <taxon>Polyneoptera</taxon>
        <taxon>Phasmatodea</taxon>
        <taxon>Timematodea</taxon>
        <taxon>Timematoidea</taxon>
        <taxon>Timematidae</taxon>
        <taxon>Timema</taxon>
    </lineage>
</organism>
<feature type="coiled-coil region" evidence="1">
    <location>
        <begin position="249"/>
        <end position="278"/>
    </location>
</feature>
<dbReference type="AlphaFoldDB" id="A0A7R9K885"/>
<feature type="region of interest" description="Disordered" evidence="2">
    <location>
        <begin position="51"/>
        <end position="85"/>
    </location>
</feature>